<feature type="transmembrane region" description="Helical" evidence="5">
    <location>
        <begin position="121"/>
        <end position="138"/>
    </location>
</feature>
<dbReference type="InParanoid" id="A7RM05"/>
<dbReference type="FunFam" id="1.10.287.70:FF:000062">
    <property type="entry name" value="Two pore calcium channel protein 1"/>
    <property type="match status" value="1"/>
</dbReference>
<sequence length="722" mass="84088">MISFFPFFLFKDAAIYLNEGLDNDRFDNHPTQHTITWYNIAHSTWYNILDLMASTLLLALGLAEHPFNGALPTSNVLSLGAPVHGILEVTALSMLACGAFVKMKWQGLKSFFTHKRSLAKFLVLCVMYIEAIVVVIRSKNHVRVTRALRPLFLIDSFYLRGVRRTLRQVMLSLPPILDMLVLLLFFIFIFAMLGFYLFSSNQDDEYFTTFERSFISLFVLLTTANYPDVMMPSYAKSRWSVIFFIAYISVALYFLMNLLLAVVYDTFTSIEKDKFRKLFLHKRHAARRAYTLLCSKDPPHWISLKQFLGLMKFFKPNQNVLHNYIVFKSLDKEERGALSLDDFYNVFEKKELSWKKVLNRKKKFVSLNYPIFSYHLCVSYRIRISLPISLFLHLISCFFVFFIILLGIHWLICQKAFDYFIYLLTFFLVYGTEALLKIIGLGAKQYFRSGWNCFDFIVTVLGIIGAIGASAKSFSIAFIVCLRPLRLLLLFKLKQRYRDVLDTIWVLMPRMFRVALVILCLYYSYGIIGLECFSGLKLKNCCNGTSVDVNYRESGYYYLNNFDDLLHAFVTLFELTVVNNWFIIMEGVVNVTSDWSRIYFMSFFIITMVVMTIVVAFVLEAFLFRIQYRKRTTNEEVEMAIKTEINVSYEEIRALDPQLVEQEGVQEGETVRHYTTGSLTSLRCVQEGETVTYRGKRHKTKMDFSIKMYSDEVQVSTNISMP</sequence>
<dbReference type="GO" id="GO:0005765">
    <property type="term" value="C:lysosomal membrane"/>
    <property type="evidence" value="ECO:0000318"/>
    <property type="project" value="GO_Central"/>
</dbReference>
<dbReference type="AlphaFoldDB" id="A7RM05"/>
<accession>A7RM05</accession>
<feature type="transmembrane region" description="Helical" evidence="5">
    <location>
        <begin position="210"/>
        <end position="227"/>
    </location>
</feature>
<dbReference type="InterPro" id="IPR011992">
    <property type="entry name" value="EF-hand-dom_pair"/>
</dbReference>
<dbReference type="PANTHER" id="PTHR46474">
    <property type="entry name" value="TWO PORE CALCIUM CHANNEL PROTEIN 1"/>
    <property type="match status" value="1"/>
</dbReference>
<dbReference type="PANTHER" id="PTHR46474:SF1">
    <property type="entry name" value="TWO PORE CHANNEL PROTEIN 1"/>
    <property type="match status" value="1"/>
</dbReference>
<keyword evidence="4 5" id="KW-0472">Membrane</keyword>
<proteinExistence type="predicted"/>
<evidence type="ECO:0000256" key="3">
    <source>
        <dbReference type="ARBA" id="ARBA00022989"/>
    </source>
</evidence>
<dbReference type="Gene3D" id="1.10.287.70">
    <property type="match status" value="2"/>
</dbReference>
<dbReference type="EMBL" id="DS469519">
    <property type="protein sequence ID" value="EDO47517.1"/>
    <property type="molecule type" value="Genomic_DNA"/>
</dbReference>
<dbReference type="GO" id="GO:0005216">
    <property type="term" value="F:monoatomic ion channel activity"/>
    <property type="evidence" value="ECO:0007669"/>
    <property type="project" value="InterPro"/>
</dbReference>
<dbReference type="GO" id="GO:0010008">
    <property type="term" value="C:endosome membrane"/>
    <property type="evidence" value="ECO:0000318"/>
    <property type="project" value="GO_Central"/>
</dbReference>
<dbReference type="Pfam" id="PF00520">
    <property type="entry name" value="Ion_trans"/>
    <property type="match status" value="2"/>
</dbReference>
<dbReference type="InterPro" id="IPR005821">
    <property type="entry name" value="Ion_trans_dom"/>
</dbReference>
<dbReference type="FunFam" id="1.10.287.70:FF:000201">
    <property type="entry name" value="Two pore segment channel 1"/>
    <property type="match status" value="1"/>
</dbReference>
<feature type="transmembrane region" description="Helical" evidence="5">
    <location>
        <begin position="83"/>
        <end position="101"/>
    </location>
</feature>
<name>A7RM05_NEMVE</name>
<dbReference type="SUPFAM" id="SSF47473">
    <property type="entry name" value="EF-hand"/>
    <property type="match status" value="1"/>
</dbReference>
<feature type="transmembrane region" description="Helical" evidence="5">
    <location>
        <begin position="390"/>
        <end position="413"/>
    </location>
</feature>
<dbReference type="FunFam" id="1.20.120.350:FF:000206">
    <property type="match status" value="1"/>
</dbReference>
<protein>
    <recommendedName>
        <fullName evidence="6">Ion transport domain-containing protein</fullName>
    </recommendedName>
</protein>
<evidence type="ECO:0000256" key="5">
    <source>
        <dbReference type="SAM" id="Phobius"/>
    </source>
</evidence>
<evidence type="ECO:0000256" key="2">
    <source>
        <dbReference type="ARBA" id="ARBA00022692"/>
    </source>
</evidence>
<evidence type="ECO:0000259" key="6">
    <source>
        <dbReference type="Pfam" id="PF00520"/>
    </source>
</evidence>
<keyword evidence="3 5" id="KW-1133">Transmembrane helix</keyword>
<dbReference type="GO" id="GO:0022832">
    <property type="term" value="F:voltage-gated channel activity"/>
    <property type="evidence" value="ECO:0007669"/>
    <property type="project" value="InterPro"/>
</dbReference>
<organism evidence="7 8">
    <name type="scientific">Nematostella vectensis</name>
    <name type="common">Starlet sea anemone</name>
    <dbReference type="NCBI Taxonomy" id="45351"/>
    <lineage>
        <taxon>Eukaryota</taxon>
        <taxon>Metazoa</taxon>
        <taxon>Cnidaria</taxon>
        <taxon>Anthozoa</taxon>
        <taxon>Hexacorallia</taxon>
        <taxon>Actiniaria</taxon>
        <taxon>Edwardsiidae</taxon>
        <taxon>Nematostella</taxon>
    </lineage>
</organism>
<evidence type="ECO:0000313" key="8">
    <source>
        <dbReference type="Proteomes" id="UP000001593"/>
    </source>
</evidence>
<dbReference type="SUPFAM" id="SSF81324">
    <property type="entry name" value="Voltage-gated potassium channels"/>
    <property type="match status" value="2"/>
</dbReference>
<feature type="domain" description="Ion transport" evidence="6">
    <location>
        <begin position="394"/>
        <end position="622"/>
    </location>
</feature>
<feature type="domain" description="Ion transport" evidence="6">
    <location>
        <begin position="51"/>
        <end position="273"/>
    </location>
</feature>
<feature type="transmembrane region" description="Helical" evidence="5">
    <location>
        <begin position="239"/>
        <end position="267"/>
    </location>
</feature>
<feature type="transmembrane region" description="Helical" evidence="5">
    <location>
        <begin position="598"/>
        <end position="624"/>
    </location>
</feature>
<comment type="subcellular location">
    <subcellularLocation>
        <location evidence="1">Membrane</location>
        <topology evidence="1">Multi-pass membrane protein</topology>
    </subcellularLocation>
</comment>
<dbReference type="Proteomes" id="UP000001593">
    <property type="component" value="Unassembled WGS sequence"/>
</dbReference>
<dbReference type="OMA" id="MCSTAIV"/>
<dbReference type="Gene3D" id="1.20.120.350">
    <property type="entry name" value="Voltage-gated potassium channels. Chain C"/>
    <property type="match status" value="1"/>
</dbReference>
<feature type="transmembrane region" description="Helical" evidence="5">
    <location>
        <begin position="419"/>
        <end position="439"/>
    </location>
</feature>
<evidence type="ECO:0000256" key="1">
    <source>
        <dbReference type="ARBA" id="ARBA00004141"/>
    </source>
</evidence>
<dbReference type="PhylomeDB" id="A7RM05"/>
<gene>
    <name evidence="7" type="ORF">NEMVEDRAFT_v1g86198</name>
</gene>
<reference evidence="7 8" key="1">
    <citation type="journal article" date="2007" name="Science">
        <title>Sea anemone genome reveals ancestral eumetazoan gene repertoire and genomic organization.</title>
        <authorList>
            <person name="Putnam N.H."/>
            <person name="Srivastava M."/>
            <person name="Hellsten U."/>
            <person name="Dirks B."/>
            <person name="Chapman J."/>
            <person name="Salamov A."/>
            <person name="Terry A."/>
            <person name="Shapiro H."/>
            <person name="Lindquist E."/>
            <person name="Kapitonov V.V."/>
            <person name="Jurka J."/>
            <person name="Genikhovich G."/>
            <person name="Grigoriev I.V."/>
            <person name="Lucas S.M."/>
            <person name="Steele R.E."/>
            <person name="Finnerty J.R."/>
            <person name="Technau U."/>
            <person name="Martindale M.Q."/>
            <person name="Rokhsar D.S."/>
        </authorList>
    </citation>
    <scope>NUCLEOTIDE SEQUENCE [LARGE SCALE GENOMIC DNA]</scope>
    <source>
        <strain evidence="8">CH2 X CH6</strain>
    </source>
</reference>
<dbReference type="FunCoup" id="A7RM05">
    <property type="interactions" value="51"/>
</dbReference>
<evidence type="ECO:0000256" key="4">
    <source>
        <dbReference type="ARBA" id="ARBA00023136"/>
    </source>
</evidence>
<evidence type="ECO:0000313" key="7">
    <source>
        <dbReference type="EMBL" id="EDO47517.1"/>
    </source>
</evidence>
<dbReference type="InterPro" id="IPR027359">
    <property type="entry name" value="Volt_channel_dom_sf"/>
</dbReference>
<dbReference type="eggNOG" id="KOG2301">
    <property type="taxonomic scope" value="Eukaryota"/>
</dbReference>
<dbReference type="STRING" id="45351.A7RM05"/>
<keyword evidence="2 5" id="KW-0812">Transmembrane</keyword>
<keyword evidence="8" id="KW-1185">Reference proteome</keyword>
<feature type="transmembrane region" description="Helical" evidence="5">
    <location>
        <begin position="451"/>
        <end position="468"/>
    </location>
</feature>
<dbReference type="InterPro" id="IPR028801">
    <property type="entry name" value="TPC1_animal"/>
</dbReference>
<dbReference type="HOGENOM" id="CLU_019500_0_0_1"/>
<feature type="transmembrane region" description="Helical" evidence="5">
    <location>
        <begin position="512"/>
        <end position="530"/>
    </location>
</feature>
<feature type="transmembrane region" description="Helical" evidence="5">
    <location>
        <begin position="176"/>
        <end position="198"/>
    </location>
</feature>